<evidence type="ECO:0000256" key="1">
    <source>
        <dbReference type="SAM" id="MobiDB-lite"/>
    </source>
</evidence>
<protein>
    <submittedName>
        <fullName evidence="2">Uncharacterized protein</fullName>
    </submittedName>
</protein>
<reference evidence="2" key="1">
    <citation type="submission" date="2021-02" db="EMBL/GenBank/DDBJ databases">
        <authorList>
            <person name="Nowell W R."/>
        </authorList>
    </citation>
    <scope>NUCLEOTIDE SEQUENCE</scope>
</reference>
<dbReference type="AlphaFoldDB" id="A0A8S3J3V0"/>
<organism evidence="2 3">
    <name type="scientific">Rotaria magnacalcarata</name>
    <dbReference type="NCBI Taxonomy" id="392030"/>
    <lineage>
        <taxon>Eukaryota</taxon>
        <taxon>Metazoa</taxon>
        <taxon>Spiralia</taxon>
        <taxon>Gnathifera</taxon>
        <taxon>Rotifera</taxon>
        <taxon>Eurotatoria</taxon>
        <taxon>Bdelloidea</taxon>
        <taxon>Philodinida</taxon>
        <taxon>Philodinidae</taxon>
        <taxon>Rotaria</taxon>
    </lineage>
</organism>
<accession>A0A8S3J3V0</accession>
<feature type="region of interest" description="Disordered" evidence="1">
    <location>
        <begin position="1"/>
        <end position="36"/>
    </location>
</feature>
<feature type="compositionally biased region" description="Basic and acidic residues" evidence="1">
    <location>
        <begin position="85"/>
        <end position="99"/>
    </location>
</feature>
<evidence type="ECO:0000313" key="2">
    <source>
        <dbReference type="EMBL" id="CAF5209286.1"/>
    </source>
</evidence>
<feature type="compositionally biased region" description="Polar residues" evidence="1">
    <location>
        <begin position="1"/>
        <end position="22"/>
    </location>
</feature>
<comment type="caution">
    <text evidence="2">The sequence shown here is derived from an EMBL/GenBank/DDBJ whole genome shotgun (WGS) entry which is preliminary data.</text>
</comment>
<feature type="region of interest" description="Disordered" evidence="1">
    <location>
        <begin position="85"/>
        <end position="111"/>
    </location>
</feature>
<dbReference type="EMBL" id="CAJOBI010338363">
    <property type="protein sequence ID" value="CAF5209286.1"/>
    <property type="molecule type" value="Genomic_DNA"/>
</dbReference>
<name>A0A8S3J3V0_9BILA</name>
<evidence type="ECO:0000313" key="3">
    <source>
        <dbReference type="Proteomes" id="UP000676336"/>
    </source>
</evidence>
<feature type="compositionally biased region" description="Polar residues" evidence="1">
    <location>
        <begin position="100"/>
        <end position="111"/>
    </location>
</feature>
<dbReference type="Proteomes" id="UP000676336">
    <property type="component" value="Unassembled WGS sequence"/>
</dbReference>
<gene>
    <name evidence="2" type="ORF">SMN809_LOCUS77848</name>
</gene>
<sequence>MYTQHHQIIKPTHTTSDYYSNSSKHDEDTDELTDEQPPAMLNNAEWSIEKILYPDWLYNDALMESKRHWNTSTFVNSNSFQALKKNESARSRSTIEKRTISTNSSPSPKQVRFGSQRQLRSYPHLSTTVQQLRTRTATTTISDNDIHNSFI</sequence>
<proteinExistence type="predicted"/>